<evidence type="ECO:0000256" key="1">
    <source>
        <dbReference type="ARBA" id="ARBA00001946"/>
    </source>
</evidence>
<feature type="domain" description="Nudix hydrolase" evidence="6">
    <location>
        <begin position="14"/>
        <end position="160"/>
    </location>
</feature>
<dbReference type="InterPro" id="IPR020476">
    <property type="entry name" value="Nudix_hydrolase"/>
</dbReference>
<dbReference type="InterPro" id="IPR000086">
    <property type="entry name" value="NUDIX_hydrolase_dom"/>
</dbReference>
<accession>A0A929RPW4</accession>
<evidence type="ECO:0000259" key="6">
    <source>
        <dbReference type="PROSITE" id="PS51462"/>
    </source>
</evidence>
<reference evidence="7" key="1">
    <citation type="submission" date="2020-04" db="EMBL/GenBank/DDBJ databases">
        <title>Deep metagenomics examines the oral microbiome during advanced dental caries in children, revealing novel taxa and co-occurrences with host molecules.</title>
        <authorList>
            <person name="Baker J.L."/>
            <person name="Morton J.T."/>
            <person name="Dinis M."/>
            <person name="Alvarez R."/>
            <person name="Tran N.C."/>
            <person name="Knight R."/>
            <person name="Edlund A."/>
        </authorList>
    </citation>
    <scope>NUCLEOTIDE SEQUENCE</scope>
    <source>
        <strain evidence="7">JCVI_30_bin.13</strain>
    </source>
</reference>
<dbReference type="Gene3D" id="3.90.79.10">
    <property type="entry name" value="Nucleoside Triphosphate Pyrophosphohydrolase"/>
    <property type="match status" value="1"/>
</dbReference>
<dbReference type="Proteomes" id="UP000759246">
    <property type="component" value="Unassembled WGS sequence"/>
</dbReference>
<evidence type="ECO:0000313" key="8">
    <source>
        <dbReference type="Proteomes" id="UP000759246"/>
    </source>
</evidence>
<proteinExistence type="inferred from homology"/>
<dbReference type="InterPro" id="IPR015797">
    <property type="entry name" value="NUDIX_hydrolase-like_dom_sf"/>
</dbReference>
<dbReference type="Pfam" id="PF00293">
    <property type="entry name" value="NUDIX"/>
    <property type="match status" value="1"/>
</dbReference>
<comment type="caution">
    <text evidence="7">The sequence shown here is derived from an EMBL/GenBank/DDBJ whole genome shotgun (WGS) entry which is preliminary data.</text>
</comment>
<sequence>MSALDWPVDADGYPHREAARVLLLDGEGRVLLAKGHDEDQPERSWWFTIGGGIEAGEEPREAAVREVYEETGLRLDVDDLLGPVLYRRAQFDFLAVTARQDEWFFIARAPSTTLNANGWTDLERSVIDAQKWWDIDEAAASIDGDVYPACILDCARQWKRGWDGELLELTDAREP</sequence>
<evidence type="ECO:0000256" key="2">
    <source>
        <dbReference type="ARBA" id="ARBA00005582"/>
    </source>
</evidence>
<dbReference type="SUPFAM" id="SSF55811">
    <property type="entry name" value="Nudix"/>
    <property type="match status" value="1"/>
</dbReference>
<dbReference type="InterPro" id="IPR020084">
    <property type="entry name" value="NUDIX_hydrolase_CS"/>
</dbReference>
<organism evidence="7 8">
    <name type="scientific">Actinomyces bouchesdurhonensis</name>
    <dbReference type="NCBI Taxonomy" id="1852361"/>
    <lineage>
        <taxon>Bacteria</taxon>
        <taxon>Bacillati</taxon>
        <taxon>Actinomycetota</taxon>
        <taxon>Actinomycetes</taxon>
        <taxon>Actinomycetales</taxon>
        <taxon>Actinomycetaceae</taxon>
        <taxon>Actinomyces</taxon>
    </lineage>
</organism>
<keyword evidence="4" id="KW-0460">Magnesium</keyword>
<dbReference type="PANTHER" id="PTHR43046">
    <property type="entry name" value="GDP-MANNOSE MANNOSYL HYDROLASE"/>
    <property type="match status" value="1"/>
</dbReference>
<evidence type="ECO:0000313" key="7">
    <source>
        <dbReference type="EMBL" id="MBF0965872.1"/>
    </source>
</evidence>
<protein>
    <submittedName>
        <fullName evidence="7">NUDIX domain-containing protein</fullName>
    </submittedName>
</protein>
<name>A0A929RPW4_9ACTO</name>
<dbReference type="PRINTS" id="PR00502">
    <property type="entry name" value="NUDIXFAMILY"/>
</dbReference>
<dbReference type="PROSITE" id="PS00893">
    <property type="entry name" value="NUDIX_BOX"/>
    <property type="match status" value="1"/>
</dbReference>
<dbReference type="EMBL" id="JABZGF010000020">
    <property type="protein sequence ID" value="MBF0965872.1"/>
    <property type="molecule type" value="Genomic_DNA"/>
</dbReference>
<dbReference type="CDD" id="cd04685">
    <property type="entry name" value="NUDIX_Hydrolase"/>
    <property type="match status" value="1"/>
</dbReference>
<gene>
    <name evidence="7" type="ORF">HXK09_01655</name>
</gene>
<dbReference type="PANTHER" id="PTHR43046:SF12">
    <property type="entry name" value="GDP-MANNOSE MANNOSYL HYDROLASE"/>
    <property type="match status" value="1"/>
</dbReference>
<evidence type="ECO:0000256" key="5">
    <source>
        <dbReference type="RuleBase" id="RU003476"/>
    </source>
</evidence>
<keyword evidence="3 5" id="KW-0378">Hydrolase</keyword>
<dbReference type="PROSITE" id="PS51462">
    <property type="entry name" value="NUDIX"/>
    <property type="match status" value="1"/>
</dbReference>
<dbReference type="GO" id="GO:0016787">
    <property type="term" value="F:hydrolase activity"/>
    <property type="evidence" value="ECO:0007669"/>
    <property type="project" value="UniProtKB-KW"/>
</dbReference>
<comment type="similarity">
    <text evidence="2 5">Belongs to the Nudix hydrolase family.</text>
</comment>
<evidence type="ECO:0000256" key="3">
    <source>
        <dbReference type="ARBA" id="ARBA00022801"/>
    </source>
</evidence>
<dbReference type="AlphaFoldDB" id="A0A929RPW4"/>
<comment type="cofactor">
    <cofactor evidence="1">
        <name>Mg(2+)</name>
        <dbReference type="ChEBI" id="CHEBI:18420"/>
    </cofactor>
</comment>
<evidence type="ECO:0000256" key="4">
    <source>
        <dbReference type="ARBA" id="ARBA00022842"/>
    </source>
</evidence>